<dbReference type="GO" id="GO:0044205">
    <property type="term" value="P:'de novo' UMP biosynthetic process"/>
    <property type="evidence" value="ECO:0007669"/>
    <property type="project" value="UniProtKB-UniRule"/>
</dbReference>
<evidence type="ECO:0000313" key="10">
    <source>
        <dbReference type="Proteomes" id="UP000580910"/>
    </source>
</evidence>
<evidence type="ECO:0000256" key="3">
    <source>
        <dbReference type="ARBA" id="ARBA00022793"/>
    </source>
</evidence>
<organism evidence="9 10">
    <name type="scientific">Nocardioides ginsengisegetis</name>
    <dbReference type="NCBI Taxonomy" id="661491"/>
    <lineage>
        <taxon>Bacteria</taxon>
        <taxon>Bacillati</taxon>
        <taxon>Actinomycetota</taxon>
        <taxon>Actinomycetes</taxon>
        <taxon>Propionibacteriales</taxon>
        <taxon>Nocardioidaceae</taxon>
        <taxon>Nocardioides</taxon>
    </lineage>
</organism>
<dbReference type="HAMAP" id="MF_01215">
    <property type="entry name" value="OMPdecase_type2"/>
    <property type="match status" value="1"/>
</dbReference>
<accession>A0A7W3P960</accession>
<dbReference type="Proteomes" id="UP000580910">
    <property type="component" value="Unassembled WGS sequence"/>
</dbReference>
<evidence type="ECO:0000256" key="1">
    <source>
        <dbReference type="ARBA" id="ARBA00004861"/>
    </source>
</evidence>
<dbReference type="UniPathway" id="UPA00070">
    <property type="reaction ID" value="UER00120"/>
</dbReference>
<dbReference type="RefSeq" id="WP_182537903.1">
    <property type="nucleotide sequence ID" value="NZ_JACGXA010000001.1"/>
</dbReference>
<dbReference type="InterPro" id="IPR001754">
    <property type="entry name" value="OMPdeCOase_dom"/>
</dbReference>
<comment type="catalytic activity">
    <reaction evidence="6 7">
        <text>orotidine 5'-phosphate + H(+) = UMP + CO2</text>
        <dbReference type="Rhea" id="RHEA:11596"/>
        <dbReference type="ChEBI" id="CHEBI:15378"/>
        <dbReference type="ChEBI" id="CHEBI:16526"/>
        <dbReference type="ChEBI" id="CHEBI:57538"/>
        <dbReference type="ChEBI" id="CHEBI:57865"/>
        <dbReference type="EC" id="4.1.1.23"/>
    </reaction>
</comment>
<name>A0A7W3P960_9ACTN</name>
<dbReference type="PANTHER" id="PTHR43375">
    <property type="entry name" value="OROTIDINE 5'-PHOSPHATE DECARBOXYLASE"/>
    <property type="match status" value="1"/>
</dbReference>
<dbReference type="NCBIfam" id="TIGR02127">
    <property type="entry name" value="pyrF_sub2"/>
    <property type="match status" value="1"/>
</dbReference>
<dbReference type="CDD" id="cd04725">
    <property type="entry name" value="OMP_decarboxylase_like"/>
    <property type="match status" value="1"/>
</dbReference>
<evidence type="ECO:0000256" key="5">
    <source>
        <dbReference type="ARBA" id="ARBA00023239"/>
    </source>
</evidence>
<gene>
    <name evidence="7" type="primary">pyrF</name>
    <name evidence="9" type="ORF">FB382_001387</name>
</gene>
<dbReference type="Gene3D" id="3.20.20.70">
    <property type="entry name" value="Aldolase class I"/>
    <property type="match status" value="1"/>
</dbReference>
<dbReference type="GO" id="GO:0006207">
    <property type="term" value="P:'de novo' pyrimidine nucleobase biosynthetic process"/>
    <property type="evidence" value="ECO:0007669"/>
    <property type="project" value="InterPro"/>
</dbReference>
<comment type="pathway">
    <text evidence="1 7">Pyrimidine metabolism; UMP biosynthesis via de novo pathway; UMP from orotate: step 2/2.</text>
</comment>
<evidence type="ECO:0000256" key="2">
    <source>
        <dbReference type="ARBA" id="ARBA00008847"/>
    </source>
</evidence>
<dbReference type="SMART" id="SM00934">
    <property type="entry name" value="OMPdecase"/>
    <property type="match status" value="1"/>
</dbReference>
<sequence length="275" mass="28066">MTPFGTRLHEAVAARGPLCAGIDPHAALLREWGLDDDVAGLERFAMTAAEGLAPHVSVVKPQSAFYERFGSRGIAVLERLIAACRDAGALVLLDVKRGDIGSTSQAYADAYLDPASPLASDAITASPYLGFGSLDPMIDTARKHGAGVFVLALTSNKEGPEVQHATTASGTTVAGTVLDHLRRLNADASPLGSFGAVIGATIGETGEDLAFNGPVLAPGYGAQGGTVADLKRIFGASAGAVLPSSSRELLRHGPDAGALRDAALRTNDELAGLAG</sequence>
<dbReference type="InterPro" id="IPR013785">
    <property type="entry name" value="Aldolase_TIM"/>
</dbReference>
<keyword evidence="4 7" id="KW-0665">Pyrimidine biosynthesis</keyword>
<feature type="domain" description="Orotidine 5'-phosphate decarboxylase" evidence="8">
    <location>
        <begin position="17"/>
        <end position="262"/>
    </location>
</feature>
<evidence type="ECO:0000259" key="8">
    <source>
        <dbReference type="SMART" id="SM00934"/>
    </source>
</evidence>
<dbReference type="Pfam" id="PF00215">
    <property type="entry name" value="OMPdecase"/>
    <property type="match status" value="1"/>
</dbReference>
<dbReference type="EMBL" id="JACGXA010000001">
    <property type="protein sequence ID" value="MBA8803096.1"/>
    <property type="molecule type" value="Genomic_DNA"/>
</dbReference>
<evidence type="ECO:0000256" key="7">
    <source>
        <dbReference type="HAMAP-Rule" id="MF_01215"/>
    </source>
</evidence>
<dbReference type="GO" id="GO:0004590">
    <property type="term" value="F:orotidine-5'-phosphate decarboxylase activity"/>
    <property type="evidence" value="ECO:0007669"/>
    <property type="project" value="UniProtKB-UniRule"/>
</dbReference>
<proteinExistence type="inferred from homology"/>
<keyword evidence="10" id="KW-1185">Reference proteome</keyword>
<dbReference type="AlphaFoldDB" id="A0A7W3P960"/>
<reference evidence="9 10" key="1">
    <citation type="submission" date="2020-07" db="EMBL/GenBank/DDBJ databases">
        <title>Sequencing the genomes of 1000 actinobacteria strains.</title>
        <authorList>
            <person name="Klenk H.-P."/>
        </authorList>
    </citation>
    <scope>NUCLEOTIDE SEQUENCE [LARGE SCALE GENOMIC DNA]</scope>
    <source>
        <strain evidence="9 10">DSM 21349</strain>
    </source>
</reference>
<comment type="similarity">
    <text evidence="2 7">Belongs to the OMP decarboxylase family. Type 2 subfamily.</text>
</comment>
<evidence type="ECO:0000256" key="6">
    <source>
        <dbReference type="ARBA" id="ARBA00049157"/>
    </source>
</evidence>
<dbReference type="EC" id="4.1.1.23" evidence="7"/>
<dbReference type="InterPro" id="IPR011060">
    <property type="entry name" value="RibuloseP-bd_barrel"/>
</dbReference>
<evidence type="ECO:0000313" key="9">
    <source>
        <dbReference type="EMBL" id="MBA8803096.1"/>
    </source>
</evidence>
<comment type="caution">
    <text evidence="9">The sequence shown here is derived from an EMBL/GenBank/DDBJ whole genome shotgun (WGS) entry which is preliminary data.</text>
</comment>
<keyword evidence="3 7" id="KW-0210">Decarboxylase</keyword>
<protein>
    <recommendedName>
        <fullName evidence="7">Orotidine 5'-phosphate decarboxylase</fullName>
        <ecNumber evidence="7">4.1.1.23</ecNumber>
    </recommendedName>
    <alternativeName>
        <fullName evidence="7">OMP decarboxylase</fullName>
        <shortName evidence="7">OMPDCase</shortName>
        <shortName evidence="7">OMPdecase</shortName>
    </alternativeName>
</protein>
<feature type="active site" description="Proton donor" evidence="7">
    <location>
        <position position="96"/>
    </location>
</feature>
<evidence type="ECO:0000256" key="4">
    <source>
        <dbReference type="ARBA" id="ARBA00022975"/>
    </source>
</evidence>
<keyword evidence="5 7" id="KW-0456">Lyase</keyword>
<dbReference type="PANTHER" id="PTHR43375:SF1">
    <property type="entry name" value="OROTIDINE 5'-PHOSPHATE DECARBOXYLASE"/>
    <property type="match status" value="1"/>
</dbReference>
<dbReference type="InterPro" id="IPR011995">
    <property type="entry name" value="OMPdecase_type-2"/>
</dbReference>
<dbReference type="SUPFAM" id="SSF51366">
    <property type="entry name" value="Ribulose-phoshate binding barrel"/>
    <property type="match status" value="1"/>
</dbReference>